<dbReference type="EMBL" id="CM020620">
    <property type="protein sequence ID" value="KAK1869432.1"/>
    <property type="molecule type" value="Genomic_DNA"/>
</dbReference>
<sequence>MAPAAAFLPTSAARLPATRGRAALCPARCPAGAPAASPPRMMAEDEKKKGGFRMPDLKSMLGPKQPVASEAPATAKKAAKRSSRSAAAQATSELNERGTALFKRDIEDKLQGGPAMTAKPTAGEPGYKDPVLVAEAAAKEAKAAARKKEESPSAPLPNYLEGGSGGGDSLLPDYLRPIPEDTPAEGTSWKNY</sequence>
<protein>
    <submittedName>
        <fullName evidence="1">Uncharacterized protein</fullName>
    </submittedName>
</protein>
<evidence type="ECO:0000313" key="2">
    <source>
        <dbReference type="Proteomes" id="UP000798662"/>
    </source>
</evidence>
<dbReference type="Proteomes" id="UP000798662">
    <property type="component" value="Chromosome 3"/>
</dbReference>
<accession>A0ACC3CGY7</accession>
<keyword evidence="2" id="KW-1185">Reference proteome</keyword>
<proteinExistence type="predicted"/>
<organism evidence="1 2">
    <name type="scientific">Pyropia yezoensis</name>
    <name type="common">Susabi-nori</name>
    <name type="synonym">Porphyra yezoensis</name>
    <dbReference type="NCBI Taxonomy" id="2788"/>
    <lineage>
        <taxon>Eukaryota</taxon>
        <taxon>Rhodophyta</taxon>
        <taxon>Bangiophyceae</taxon>
        <taxon>Bangiales</taxon>
        <taxon>Bangiaceae</taxon>
        <taxon>Pyropia</taxon>
    </lineage>
</organism>
<comment type="caution">
    <text evidence="1">The sequence shown here is derived from an EMBL/GenBank/DDBJ whole genome shotgun (WGS) entry which is preliminary data.</text>
</comment>
<name>A0ACC3CGY7_PYRYE</name>
<gene>
    <name evidence="1" type="ORF">I4F81_011908</name>
</gene>
<evidence type="ECO:0000313" key="1">
    <source>
        <dbReference type="EMBL" id="KAK1869432.1"/>
    </source>
</evidence>
<reference evidence="1" key="1">
    <citation type="submission" date="2019-11" db="EMBL/GenBank/DDBJ databases">
        <title>Nori genome reveals adaptations in red seaweeds to the harsh intertidal environment.</title>
        <authorList>
            <person name="Wang D."/>
            <person name="Mao Y."/>
        </authorList>
    </citation>
    <scope>NUCLEOTIDE SEQUENCE</scope>
    <source>
        <tissue evidence="1">Gametophyte</tissue>
    </source>
</reference>